<proteinExistence type="inferred from homology"/>
<name>A0A899FS39_9ASCO</name>
<dbReference type="PANTHER" id="PTHR12928:SF0">
    <property type="entry name" value="FSHD REGION GENE 1"/>
    <property type="match status" value="1"/>
</dbReference>
<dbReference type="AlphaFoldDB" id="A0A899FS39"/>
<dbReference type="PANTHER" id="PTHR12928">
    <property type="entry name" value="FRG1 PROTEIN"/>
    <property type="match status" value="1"/>
</dbReference>
<dbReference type="GO" id="GO:0051015">
    <property type="term" value="F:actin filament binding"/>
    <property type="evidence" value="ECO:0007669"/>
    <property type="project" value="TreeGrafter"/>
</dbReference>
<dbReference type="InterPro" id="IPR010414">
    <property type="entry name" value="FRG1"/>
</dbReference>
<feature type="compositionally biased region" description="Basic and acidic residues" evidence="4">
    <location>
        <begin position="30"/>
        <end position="41"/>
    </location>
</feature>
<dbReference type="SUPFAM" id="SSF50405">
    <property type="entry name" value="Actin-crosslinking proteins"/>
    <property type="match status" value="1"/>
</dbReference>
<gene>
    <name evidence="5" type="ORF">MERGE_001892</name>
</gene>
<comment type="similarity">
    <text evidence="2">Belongs to the FRG1 family.</text>
</comment>
<dbReference type="Gene3D" id="2.80.10.50">
    <property type="match status" value="1"/>
</dbReference>
<keyword evidence="6" id="KW-1185">Reference proteome</keyword>
<comment type="subcellular location">
    <subcellularLocation>
        <location evidence="1">Nucleus</location>
        <location evidence="1">Nucleolus</location>
    </subcellularLocation>
</comment>
<dbReference type="Pfam" id="PF06229">
    <property type="entry name" value="FRG1"/>
    <property type="match status" value="1"/>
</dbReference>
<evidence type="ECO:0000256" key="3">
    <source>
        <dbReference type="ARBA" id="ARBA00023242"/>
    </source>
</evidence>
<evidence type="ECO:0000256" key="2">
    <source>
        <dbReference type="ARBA" id="ARBA00010878"/>
    </source>
</evidence>
<evidence type="ECO:0000256" key="1">
    <source>
        <dbReference type="ARBA" id="ARBA00004604"/>
    </source>
</evidence>
<dbReference type="InterPro" id="IPR008999">
    <property type="entry name" value="Actin-crosslinking"/>
</dbReference>
<keyword evidence="3" id="KW-0539">Nucleus</keyword>
<evidence type="ECO:0000256" key="4">
    <source>
        <dbReference type="SAM" id="MobiDB-lite"/>
    </source>
</evidence>
<evidence type="ECO:0000313" key="6">
    <source>
        <dbReference type="Proteomes" id="UP000663699"/>
    </source>
</evidence>
<dbReference type="EMBL" id="CP054534">
    <property type="protein sequence ID" value="QSL64591.1"/>
    <property type="molecule type" value="Genomic_DNA"/>
</dbReference>
<reference evidence="5" key="1">
    <citation type="submission" date="2020-06" db="EMBL/GenBank/DDBJ databases">
        <title>Genomes of multiple members of Pneumocystis genus reveal paths to human pathogen Pneumocystis jirovecii.</title>
        <authorList>
            <person name="Cisse O.H."/>
            <person name="Ma L."/>
            <person name="Dekker J."/>
            <person name="Khil P."/>
            <person name="Jo J."/>
            <person name="Brenchley J."/>
            <person name="Blair R."/>
            <person name="Pahar B."/>
            <person name="Chabe M."/>
            <person name="Van Rompay K.A."/>
            <person name="Keesler R."/>
            <person name="Sukura A."/>
            <person name="Hirsch V."/>
            <person name="Kutty G."/>
            <person name="Liu Y."/>
            <person name="Peng L."/>
            <person name="Chen J."/>
            <person name="Song J."/>
            <person name="Weissenbacher-Lang C."/>
            <person name="Xu J."/>
            <person name="Upham N.S."/>
            <person name="Stajich J.E."/>
            <person name="Cuomo C.A."/>
            <person name="Cushion M.T."/>
            <person name="Kovacs J.A."/>
        </authorList>
    </citation>
    <scope>NUCLEOTIDE SEQUENCE</scope>
    <source>
        <strain evidence="5">2A</strain>
    </source>
</reference>
<feature type="region of interest" description="Disordered" evidence="4">
    <location>
        <begin position="15"/>
        <end position="47"/>
    </location>
</feature>
<dbReference type="GO" id="GO:0071013">
    <property type="term" value="C:catalytic step 2 spliceosome"/>
    <property type="evidence" value="ECO:0007669"/>
    <property type="project" value="TreeGrafter"/>
</dbReference>
<protein>
    <submittedName>
        <fullName evidence="5">Uncharacterized protein</fullName>
    </submittedName>
</protein>
<evidence type="ECO:0000313" key="5">
    <source>
        <dbReference type="EMBL" id="QSL64591.1"/>
    </source>
</evidence>
<dbReference type="Proteomes" id="UP000663699">
    <property type="component" value="Chromosome 3"/>
</dbReference>
<sequence>MSSYPAKSSKLCFKGEKKKRKKRSLLASEKVSEADPDKIEGSDTEETGFLSSTPIALSCDASGKVFGMPLDSFDNLNDVEPDDVRQVWVSTALSDTGKYSFKSSNGKYLSCDKYGFLSAKKDAVGYSEQFECFLKENGLAVQSAYEKFISVHELDNGIEIRGDAETVGFCECFRAKIQGCYKKRKIVAKETTVSKIRSKELESMTGRKLTKEEIIQLKTAFKEVSLLDIRVKHGRDKFAFY</sequence>
<dbReference type="CDD" id="cd23339">
    <property type="entry name" value="beta-trefoil_FSCN_fungal_FRG1-like"/>
    <property type="match status" value="1"/>
</dbReference>
<accession>A0A899FS39</accession>
<dbReference type="GO" id="GO:0005730">
    <property type="term" value="C:nucleolus"/>
    <property type="evidence" value="ECO:0007669"/>
    <property type="project" value="UniProtKB-SubCell"/>
</dbReference>
<organism evidence="5 6">
    <name type="scientific">Pneumocystis wakefieldiae</name>
    <dbReference type="NCBI Taxonomy" id="38082"/>
    <lineage>
        <taxon>Eukaryota</taxon>
        <taxon>Fungi</taxon>
        <taxon>Dikarya</taxon>
        <taxon>Ascomycota</taxon>
        <taxon>Taphrinomycotina</taxon>
        <taxon>Pneumocystomycetes</taxon>
        <taxon>Pneumocystaceae</taxon>
        <taxon>Pneumocystis</taxon>
    </lineage>
</organism>
<dbReference type="OrthoDB" id="5539371at2759"/>